<name>A0AAD9MPP6_9ANNE</name>
<evidence type="ECO:0000313" key="1">
    <source>
        <dbReference type="EMBL" id="KAK2139613.1"/>
    </source>
</evidence>
<organism evidence="1 2">
    <name type="scientific">Paralvinella palmiformis</name>
    <dbReference type="NCBI Taxonomy" id="53620"/>
    <lineage>
        <taxon>Eukaryota</taxon>
        <taxon>Metazoa</taxon>
        <taxon>Spiralia</taxon>
        <taxon>Lophotrochozoa</taxon>
        <taxon>Annelida</taxon>
        <taxon>Polychaeta</taxon>
        <taxon>Sedentaria</taxon>
        <taxon>Canalipalpata</taxon>
        <taxon>Terebellida</taxon>
        <taxon>Terebelliformia</taxon>
        <taxon>Alvinellidae</taxon>
        <taxon>Paralvinella</taxon>
    </lineage>
</organism>
<keyword evidence="2" id="KW-1185">Reference proteome</keyword>
<protein>
    <submittedName>
        <fullName evidence="1">Uncharacterized protein</fullName>
    </submittedName>
</protein>
<accession>A0AAD9MPP6</accession>
<sequence length="97" mass="11211">MMYDPLTNKDVQGKKLKRYREHEADISIFQQQVINWIIGDDRKLSNEFNCLPELGSRQLGSTCIYRRSKDGAKQTTQAHEKDVLTALLVEQLNRSVS</sequence>
<dbReference type="AlphaFoldDB" id="A0AAD9MPP6"/>
<reference evidence="1" key="1">
    <citation type="journal article" date="2023" name="Mol. Biol. Evol.">
        <title>Third-Generation Sequencing Reveals the Adaptive Role of the Epigenome in Three Deep-Sea Polychaetes.</title>
        <authorList>
            <person name="Perez M."/>
            <person name="Aroh O."/>
            <person name="Sun Y."/>
            <person name="Lan Y."/>
            <person name="Juniper S.K."/>
            <person name="Young C.R."/>
            <person name="Angers B."/>
            <person name="Qian P.Y."/>
        </authorList>
    </citation>
    <scope>NUCLEOTIDE SEQUENCE</scope>
    <source>
        <strain evidence="1">P08H-3</strain>
    </source>
</reference>
<dbReference type="Proteomes" id="UP001208570">
    <property type="component" value="Unassembled WGS sequence"/>
</dbReference>
<dbReference type="EMBL" id="JAODUP010001693">
    <property type="protein sequence ID" value="KAK2139613.1"/>
    <property type="molecule type" value="Genomic_DNA"/>
</dbReference>
<gene>
    <name evidence="1" type="ORF">LSH36_1693g00003</name>
</gene>
<proteinExistence type="predicted"/>
<evidence type="ECO:0000313" key="2">
    <source>
        <dbReference type="Proteomes" id="UP001208570"/>
    </source>
</evidence>
<comment type="caution">
    <text evidence="1">The sequence shown here is derived from an EMBL/GenBank/DDBJ whole genome shotgun (WGS) entry which is preliminary data.</text>
</comment>